<dbReference type="GO" id="GO:0016266">
    <property type="term" value="P:protein O-linked glycosylation via N-acetyl-galactosamine"/>
    <property type="evidence" value="ECO:0007669"/>
    <property type="project" value="TreeGrafter"/>
</dbReference>
<comment type="caution">
    <text evidence="16">The sequence shown here is derived from an EMBL/GenBank/DDBJ whole genome shotgun (WGS) entry which is preliminary data.</text>
</comment>
<dbReference type="Proteomes" id="UP001292094">
    <property type="component" value="Unassembled WGS sequence"/>
</dbReference>
<comment type="subcellular location">
    <subcellularLocation>
        <location evidence="2">Golgi apparatus membrane</location>
        <topology evidence="2">Single-pass type II membrane protein</topology>
    </subcellularLocation>
</comment>
<dbReference type="GO" id="GO:0046872">
    <property type="term" value="F:metal ion binding"/>
    <property type="evidence" value="ECO:0007669"/>
    <property type="project" value="UniProtKB-KW"/>
</dbReference>
<evidence type="ECO:0000256" key="9">
    <source>
        <dbReference type="ARBA" id="ARBA00022968"/>
    </source>
</evidence>
<keyword evidence="5" id="KW-0328">Glycosyltransferase</keyword>
<reference evidence="16" key="1">
    <citation type="submission" date="2023-11" db="EMBL/GenBank/DDBJ databases">
        <title>Genome assemblies of two species of porcelain crab, Petrolisthes cinctipes and Petrolisthes manimaculis (Anomura: Porcellanidae).</title>
        <authorList>
            <person name="Angst P."/>
        </authorList>
    </citation>
    <scope>NUCLEOTIDE SEQUENCE</scope>
    <source>
        <strain evidence="16">PB745_02</strain>
        <tissue evidence="16">Gill</tissue>
    </source>
</reference>
<comment type="cofactor">
    <cofactor evidence="1">
        <name>Mn(2+)</name>
        <dbReference type="ChEBI" id="CHEBI:29035"/>
    </cofactor>
</comment>
<evidence type="ECO:0000256" key="6">
    <source>
        <dbReference type="ARBA" id="ARBA00022679"/>
    </source>
</evidence>
<dbReference type="InterPro" id="IPR052463">
    <property type="entry name" value="O-linked_mannose_GnT"/>
</dbReference>
<evidence type="ECO:0000256" key="7">
    <source>
        <dbReference type="ARBA" id="ARBA00022692"/>
    </source>
</evidence>
<dbReference type="GO" id="GO:0047223">
    <property type="term" value="F:beta-1,3-galactosyl-O-glycosyl-glycoprotein beta-1,3-N-acetylglucosaminyltransferase activity"/>
    <property type="evidence" value="ECO:0007669"/>
    <property type="project" value="TreeGrafter"/>
</dbReference>
<gene>
    <name evidence="16" type="ORF">Pmani_011366</name>
</gene>
<keyword evidence="10" id="KW-1133">Transmembrane helix</keyword>
<evidence type="ECO:0000256" key="13">
    <source>
        <dbReference type="ARBA" id="ARBA00023211"/>
    </source>
</evidence>
<evidence type="ECO:0000256" key="15">
    <source>
        <dbReference type="SAM" id="SignalP"/>
    </source>
</evidence>
<dbReference type="AlphaFoldDB" id="A0AAE1Q334"/>
<dbReference type="PANTHER" id="PTHR46396">
    <property type="entry name" value="PROTEIN O-LINKED-MANNOSE BETA-1,2-N-ACETYLGLUCOSAMINYLTRANSFERASE 1"/>
    <property type="match status" value="1"/>
</dbReference>
<evidence type="ECO:0000313" key="17">
    <source>
        <dbReference type="Proteomes" id="UP001292094"/>
    </source>
</evidence>
<keyword evidence="7" id="KW-0812">Transmembrane</keyword>
<organism evidence="16 17">
    <name type="scientific">Petrolisthes manimaculis</name>
    <dbReference type="NCBI Taxonomy" id="1843537"/>
    <lineage>
        <taxon>Eukaryota</taxon>
        <taxon>Metazoa</taxon>
        <taxon>Ecdysozoa</taxon>
        <taxon>Arthropoda</taxon>
        <taxon>Crustacea</taxon>
        <taxon>Multicrustacea</taxon>
        <taxon>Malacostraca</taxon>
        <taxon>Eumalacostraca</taxon>
        <taxon>Eucarida</taxon>
        <taxon>Decapoda</taxon>
        <taxon>Pleocyemata</taxon>
        <taxon>Anomura</taxon>
        <taxon>Galatheoidea</taxon>
        <taxon>Porcellanidae</taxon>
        <taxon>Petrolisthes</taxon>
    </lineage>
</organism>
<sequence>MAPLQWLTWCLLCLMSGESLVAHPRHTDTPAVIKHTHTQEQQVNGRQKPVPTESRLHQILYEHAHHKHPYQHHHQEAGNDKQVLSESPWQQTTNQTEAHQYTDDKYLQTVQKAPPTGQEYTHGDTLEITGLIDNTGVTVWIQGRQVYSLHNKLETWAGEPRRFHAGVHVLVLHEAKGHVMASELFLTWQPAAHKMLAAMLSTLQKGRLVICIGAPDSSIWLLNEGLRALYLLGARLSMKGVRGEAWVLAAYTPGTPLYESLISIKNSTALDSSPLAFSISLPRRQERRCPWHDDPGMASRAVFCEKYERYGQFCDCDNPLYLNPHQAVSPIPPIAAFLLGDTLYLALLDVVHYVLTHVLYFLCTQPPLKLYEVIPVALVTARRLHLVLRQIRQIWENPGGADTPLVMMVDGANPEALSLASILNITVRFHNNSAPLVLRHRVNQHIKFSLGTIFNLYPDVNKAIILEDDLNLSPDFIRLLYNVCDLPMFLRGSYFQQTSILMNADQTIVCVNAYNYNSFPHTASDPSRIYRVQSYPYYGWMTSRAHATRFLSDWAPIDLHADWDLYLRRMHVDENNEVIIPEVPRTKHEGGAGVHVTGLEQETSYNQRPLNTKQHVILDMRRMWDLAYAVDMMWALLGAKVVTVNQHPCIHSPIPKYKPNRTHVIYMNVSGEYDEANSYAVLGKCLGFYHQGLYEHYRGTYSLKYFTTPFILVSCYSSVYCDSRRVSQSLVYTPTKEDLIYANKHPWRHSNESAFVVWRIPPESVGEEVSLNNIKGYEILINE</sequence>
<evidence type="ECO:0000256" key="3">
    <source>
        <dbReference type="ARBA" id="ARBA00004922"/>
    </source>
</evidence>
<keyword evidence="11" id="KW-0333">Golgi apparatus</keyword>
<feature type="chain" id="PRO_5042251871" evidence="15">
    <location>
        <begin position="23"/>
        <end position="783"/>
    </location>
</feature>
<dbReference type="GO" id="GO:0000139">
    <property type="term" value="C:Golgi membrane"/>
    <property type="evidence" value="ECO:0007669"/>
    <property type="project" value="UniProtKB-SubCell"/>
</dbReference>
<evidence type="ECO:0000313" key="16">
    <source>
        <dbReference type="EMBL" id="KAK4317562.1"/>
    </source>
</evidence>
<dbReference type="PANTHER" id="PTHR46396:SF1">
    <property type="entry name" value="PROTEIN O-LINKED-MANNOSE BETA-1,2-N-ACETYLGLUCOSAMINYLTRANSFERASE 1"/>
    <property type="match status" value="1"/>
</dbReference>
<accession>A0AAE1Q334</accession>
<comment type="pathway">
    <text evidence="3">Protein modification; protein glycosylation.</text>
</comment>
<name>A0AAE1Q334_9EUCA</name>
<feature type="region of interest" description="Disordered" evidence="14">
    <location>
        <begin position="67"/>
        <end position="90"/>
    </location>
</feature>
<keyword evidence="9" id="KW-0735">Signal-anchor</keyword>
<dbReference type="InterPro" id="IPR004139">
    <property type="entry name" value="Glyco_trans_13"/>
</dbReference>
<evidence type="ECO:0000256" key="14">
    <source>
        <dbReference type="SAM" id="MobiDB-lite"/>
    </source>
</evidence>
<evidence type="ECO:0000256" key="12">
    <source>
        <dbReference type="ARBA" id="ARBA00023136"/>
    </source>
</evidence>
<dbReference type="Pfam" id="PF03071">
    <property type="entry name" value="GNT-I"/>
    <property type="match status" value="1"/>
</dbReference>
<proteinExistence type="inferred from homology"/>
<keyword evidence="13" id="KW-0464">Manganese</keyword>
<evidence type="ECO:0000256" key="5">
    <source>
        <dbReference type="ARBA" id="ARBA00022676"/>
    </source>
</evidence>
<evidence type="ECO:0000256" key="2">
    <source>
        <dbReference type="ARBA" id="ARBA00004323"/>
    </source>
</evidence>
<comment type="similarity">
    <text evidence="4">Belongs to the glycosyltransferase 13 family.</text>
</comment>
<dbReference type="InterPro" id="IPR029044">
    <property type="entry name" value="Nucleotide-diphossugar_trans"/>
</dbReference>
<keyword evidence="15" id="KW-0732">Signal</keyword>
<protein>
    <submittedName>
        <fullName evidence="16">Uncharacterized protein</fullName>
    </submittedName>
</protein>
<evidence type="ECO:0000256" key="4">
    <source>
        <dbReference type="ARBA" id="ARBA00006492"/>
    </source>
</evidence>
<evidence type="ECO:0000256" key="8">
    <source>
        <dbReference type="ARBA" id="ARBA00022723"/>
    </source>
</evidence>
<evidence type="ECO:0000256" key="10">
    <source>
        <dbReference type="ARBA" id="ARBA00022989"/>
    </source>
</evidence>
<keyword evidence="8" id="KW-0479">Metal-binding</keyword>
<dbReference type="EMBL" id="JAWZYT010000914">
    <property type="protein sequence ID" value="KAK4317562.1"/>
    <property type="molecule type" value="Genomic_DNA"/>
</dbReference>
<evidence type="ECO:0000256" key="11">
    <source>
        <dbReference type="ARBA" id="ARBA00023034"/>
    </source>
</evidence>
<keyword evidence="17" id="KW-1185">Reference proteome</keyword>
<keyword evidence="6" id="KW-0808">Transferase</keyword>
<feature type="signal peptide" evidence="15">
    <location>
        <begin position="1"/>
        <end position="22"/>
    </location>
</feature>
<evidence type="ECO:0000256" key="1">
    <source>
        <dbReference type="ARBA" id="ARBA00001936"/>
    </source>
</evidence>
<dbReference type="Gene3D" id="3.90.550.10">
    <property type="entry name" value="Spore Coat Polysaccharide Biosynthesis Protein SpsA, Chain A"/>
    <property type="match status" value="1"/>
</dbReference>
<keyword evidence="12" id="KW-0472">Membrane</keyword>